<reference evidence="1 2" key="1">
    <citation type="journal article" date="2012" name="J. Bacteriol.">
        <title>Genome Sequence of the Protease-Producing Bacterium Rheinheimera nanhaiensis E407-8T, Isolated from Deep-Sea Sediment of the South China Sea.</title>
        <authorList>
            <person name="Zhang X.-Y."/>
            <person name="Zhang Y.-J."/>
            <person name="Qin Q.-L."/>
            <person name="Xie B.-B."/>
            <person name="Chen X.-L."/>
            <person name="Zhou B.-C."/>
            <person name="Zhang Y.-Z."/>
        </authorList>
    </citation>
    <scope>NUCLEOTIDE SEQUENCE [LARGE SCALE GENOMIC DNA]</scope>
    <source>
        <strain evidence="1 2">E407-8</strain>
    </source>
</reference>
<dbReference type="InterPro" id="IPR014942">
    <property type="entry name" value="AbiEii"/>
</dbReference>
<dbReference type="STRING" id="562729.RNAN_0410"/>
<dbReference type="OrthoDB" id="9780929at2"/>
<organism evidence="1 2">
    <name type="scientific">Rheinheimera nanhaiensis E407-8</name>
    <dbReference type="NCBI Taxonomy" id="562729"/>
    <lineage>
        <taxon>Bacteria</taxon>
        <taxon>Pseudomonadati</taxon>
        <taxon>Pseudomonadota</taxon>
        <taxon>Gammaproteobacteria</taxon>
        <taxon>Chromatiales</taxon>
        <taxon>Chromatiaceae</taxon>
        <taxon>Rheinheimera</taxon>
    </lineage>
</organism>
<dbReference type="AlphaFoldDB" id="I1DTR4"/>
<dbReference type="Pfam" id="PF08843">
    <property type="entry name" value="AbiEii"/>
    <property type="match status" value="1"/>
</dbReference>
<dbReference type="RefSeq" id="WP_008218249.1">
    <property type="nucleotide sequence ID" value="NZ_BAFK01000002.1"/>
</dbReference>
<name>I1DTR4_9GAMM</name>
<evidence type="ECO:0000313" key="2">
    <source>
        <dbReference type="Proteomes" id="UP000004374"/>
    </source>
</evidence>
<evidence type="ECO:0000313" key="1">
    <source>
        <dbReference type="EMBL" id="GAB57442.1"/>
    </source>
</evidence>
<comment type="caution">
    <text evidence="1">The sequence shown here is derived from an EMBL/GenBank/DDBJ whole genome shotgun (WGS) entry which is preliminary data.</text>
</comment>
<dbReference type="Proteomes" id="UP000004374">
    <property type="component" value="Unassembled WGS sequence"/>
</dbReference>
<sequence length="322" mass="36836">MELHNDRGIFEEAIRATAQHLSLPMTYVEKDYWVTLALKALANSDISKNIVFKGGTSLSKAYGLISRFSEDVDIAVFTDSLSTNQVRRQVKKACTILPECFEEIESPDTTKNSHFRKIRFQYPRLDETVEPQGQITNSLLLEVNAFADPEPHRMMQISSYVADFLISTGRQEVIAQYSLEPFEMNVLCTSRTLCEKIMGMIKASYGDNHINNINNKIRHLYDIHFLINDEFTKKFLLSNGFTDMAIRVIESDRRTFTSVPWFDQPLAQAIVFYDLESIWGQLEVTYHGDFKKMVVGEVLPSPESLFDTTKLILSQLTAFDGK</sequence>
<dbReference type="Gene3D" id="3.10.450.620">
    <property type="entry name" value="JHP933, nucleotidyltransferase-like core domain"/>
    <property type="match status" value="1"/>
</dbReference>
<accession>I1DTR4</accession>
<gene>
    <name evidence="1" type="ORF">RNAN_0410</name>
</gene>
<protein>
    <recommendedName>
        <fullName evidence="3">Nucleotidyl transferase AbiEii/AbiGii toxin family protein</fullName>
    </recommendedName>
</protein>
<keyword evidence="2" id="KW-1185">Reference proteome</keyword>
<proteinExistence type="predicted"/>
<dbReference type="EMBL" id="BAFK01000002">
    <property type="protein sequence ID" value="GAB57442.1"/>
    <property type="molecule type" value="Genomic_DNA"/>
</dbReference>
<evidence type="ECO:0008006" key="3">
    <source>
        <dbReference type="Google" id="ProtNLM"/>
    </source>
</evidence>